<dbReference type="GO" id="GO:0005737">
    <property type="term" value="C:cytoplasm"/>
    <property type="evidence" value="ECO:0007669"/>
    <property type="project" value="TreeGrafter"/>
</dbReference>
<evidence type="ECO:0000256" key="1">
    <source>
        <dbReference type="SAM" id="MobiDB-lite"/>
    </source>
</evidence>
<evidence type="ECO:0008006" key="4">
    <source>
        <dbReference type="Google" id="ProtNLM"/>
    </source>
</evidence>
<dbReference type="PANTHER" id="PTHR14614:SF162">
    <property type="entry name" value="EXPRESSED PROTEIN"/>
    <property type="match status" value="1"/>
</dbReference>
<sequence>MPLPAHETKHISSLSYPSRDVVFQLAQRNDGASNGTALWLGAQILSAFLADVLSSSTTANRHSRSTESNLPVRSCRVPPDGTAKGPNALRVPDQPTRNPTAIELGSGIGLSALTLASMGWDVLATDIQPVVDAVLRPNVRNNAQVLHPGSIQVRELDWTIPPEAWRWDDQLIIASHSTANAISSENPQGNKMQNTFDDGGDLGNANLKQPTPQFDLIITADTLYSAALITPLLRTLHNLCAVSVREVETGHQSKPPLIYLALENRDPELVSSFFDVARKDWNFTTTQLPKRRIQKALERSKLKWERKDWEGVEVWKLIYSKSHQTPL</sequence>
<feature type="compositionally biased region" description="Polar residues" evidence="1">
    <location>
        <begin position="58"/>
        <end position="71"/>
    </location>
</feature>
<dbReference type="OrthoDB" id="194386at2759"/>
<evidence type="ECO:0000313" key="2">
    <source>
        <dbReference type="EMBL" id="KLO12606.1"/>
    </source>
</evidence>
<dbReference type="STRING" id="27342.A0A0H2S6Y3"/>
<dbReference type="GO" id="GO:0008757">
    <property type="term" value="F:S-adenosylmethionine-dependent methyltransferase activity"/>
    <property type="evidence" value="ECO:0007669"/>
    <property type="project" value="UniProtKB-ARBA"/>
</dbReference>
<organism evidence="2 3">
    <name type="scientific">Schizopora paradoxa</name>
    <dbReference type="NCBI Taxonomy" id="27342"/>
    <lineage>
        <taxon>Eukaryota</taxon>
        <taxon>Fungi</taxon>
        <taxon>Dikarya</taxon>
        <taxon>Basidiomycota</taxon>
        <taxon>Agaricomycotina</taxon>
        <taxon>Agaricomycetes</taxon>
        <taxon>Hymenochaetales</taxon>
        <taxon>Schizoporaceae</taxon>
        <taxon>Schizopora</taxon>
    </lineage>
</organism>
<dbReference type="PANTHER" id="PTHR14614">
    <property type="entry name" value="HEPATOCELLULAR CARCINOMA-ASSOCIATED ANTIGEN"/>
    <property type="match status" value="1"/>
</dbReference>
<dbReference type="EMBL" id="KQ085974">
    <property type="protein sequence ID" value="KLO12606.1"/>
    <property type="molecule type" value="Genomic_DNA"/>
</dbReference>
<dbReference type="Proteomes" id="UP000053477">
    <property type="component" value="Unassembled WGS sequence"/>
</dbReference>
<keyword evidence="3" id="KW-1185">Reference proteome</keyword>
<dbReference type="InterPro" id="IPR029063">
    <property type="entry name" value="SAM-dependent_MTases_sf"/>
</dbReference>
<dbReference type="Gene3D" id="3.40.50.150">
    <property type="entry name" value="Vaccinia Virus protein VP39"/>
    <property type="match status" value="1"/>
</dbReference>
<protein>
    <recommendedName>
        <fullName evidence="4">Methyltransferase-domain-containing protein</fullName>
    </recommendedName>
</protein>
<name>A0A0H2S6Y3_9AGAM</name>
<dbReference type="Pfam" id="PF10294">
    <property type="entry name" value="Methyltransf_16"/>
    <property type="match status" value="1"/>
</dbReference>
<evidence type="ECO:0000313" key="3">
    <source>
        <dbReference type="Proteomes" id="UP000053477"/>
    </source>
</evidence>
<gene>
    <name evidence="2" type="ORF">SCHPADRAFT_407983</name>
</gene>
<accession>A0A0H2S6Y3</accession>
<dbReference type="SUPFAM" id="SSF53335">
    <property type="entry name" value="S-adenosyl-L-methionine-dependent methyltransferases"/>
    <property type="match status" value="1"/>
</dbReference>
<dbReference type="AlphaFoldDB" id="A0A0H2S6Y3"/>
<dbReference type="InterPro" id="IPR019410">
    <property type="entry name" value="Methyltransf_16"/>
</dbReference>
<dbReference type="InParanoid" id="A0A0H2S6Y3"/>
<feature type="region of interest" description="Disordered" evidence="1">
    <location>
        <begin position="58"/>
        <end position="86"/>
    </location>
</feature>
<proteinExistence type="predicted"/>
<dbReference type="GO" id="GO:0005634">
    <property type="term" value="C:nucleus"/>
    <property type="evidence" value="ECO:0007669"/>
    <property type="project" value="TreeGrafter"/>
</dbReference>
<reference evidence="2 3" key="1">
    <citation type="submission" date="2015-04" db="EMBL/GenBank/DDBJ databases">
        <title>Complete genome sequence of Schizopora paradoxa KUC8140, a cosmopolitan wood degrader in East Asia.</title>
        <authorList>
            <consortium name="DOE Joint Genome Institute"/>
            <person name="Min B."/>
            <person name="Park H."/>
            <person name="Jang Y."/>
            <person name="Kim J.-J."/>
            <person name="Kim K.H."/>
            <person name="Pangilinan J."/>
            <person name="Lipzen A."/>
            <person name="Riley R."/>
            <person name="Grigoriev I.V."/>
            <person name="Spatafora J.W."/>
            <person name="Choi I.-G."/>
        </authorList>
    </citation>
    <scope>NUCLEOTIDE SEQUENCE [LARGE SCALE GENOMIC DNA]</scope>
    <source>
        <strain evidence="2 3">KUC8140</strain>
    </source>
</reference>